<proteinExistence type="inferred from homology"/>
<protein>
    <submittedName>
        <fullName evidence="8">Geranylgeranyl diphosphate synthase, type II</fullName>
    </submittedName>
</protein>
<evidence type="ECO:0000313" key="9">
    <source>
        <dbReference type="Proteomes" id="UP000199555"/>
    </source>
</evidence>
<gene>
    <name evidence="8" type="ORF">SAMN04487971_10397</name>
</gene>
<comment type="similarity">
    <text evidence="2 7">Belongs to the FPP/GGPP synthase family.</text>
</comment>
<dbReference type="SFLD" id="SFLDS00005">
    <property type="entry name" value="Isoprenoid_Synthase_Type_I"/>
    <property type="match status" value="1"/>
</dbReference>
<dbReference type="GO" id="GO:0046872">
    <property type="term" value="F:metal ion binding"/>
    <property type="evidence" value="ECO:0007669"/>
    <property type="project" value="UniProtKB-KW"/>
</dbReference>
<evidence type="ECO:0000256" key="1">
    <source>
        <dbReference type="ARBA" id="ARBA00001946"/>
    </source>
</evidence>
<dbReference type="STRING" id="525640.SAMN04487971_10397"/>
<organism evidence="8 9">
    <name type="scientific">Paracoccus chinensis</name>
    <dbReference type="NCBI Taxonomy" id="525640"/>
    <lineage>
        <taxon>Bacteria</taxon>
        <taxon>Pseudomonadati</taxon>
        <taxon>Pseudomonadota</taxon>
        <taxon>Alphaproteobacteria</taxon>
        <taxon>Rhodobacterales</taxon>
        <taxon>Paracoccaceae</taxon>
        <taxon>Paracoccus</taxon>
    </lineage>
</organism>
<sequence>MRLPVRPLMSDILDQMCDSKAAAVWMDDKCMRDVTRPADWRCVVDDRLAEVAADFGMASPALGRAMAEAVLAPGKRFRAMVLLIAGEATGGVSPALVDAACAIELVHTASLVFDDLPCMDNAQARRGRPTTHLVHGECRAILAGIALVTEAMRLLATARGADPDTRARLVALLSAAIGPAGLCAGQDLDIHAPKDAAGVQREQDLKTGALFAAGFEMFGLLQHLGAADMDRLAALGQTLGRAFQSYDDLLDVQAEASAIGKDTRRDTQAPGLARGVLAVRSLPQAQAHYDALRTEVDDLLGGCGFDSLALAAHIARVLPGRASVAA</sequence>
<dbReference type="PANTHER" id="PTHR43281:SF1">
    <property type="entry name" value="FARNESYL DIPHOSPHATE SYNTHASE"/>
    <property type="match status" value="1"/>
</dbReference>
<evidence type="ECO:0000256" key="6">
    <source>
        <dbReference type="ARBA" id="ARBA00023229"/>
    </source>
</evidence>
<dbReference type="InterPro" id="IPR033749">
    <property type="entry name" value="Polyprenyl_synt_CS"/>
</dbReference>
<dbReference type="GO" id="GO:0004659">
    <property type="term" value="F:prenyltransferase activity"/>
    <property type="evidence" value="ECO:0007669"/>
    <property type="project" value="InterPro"/>
</dbReference>
<reference evidence="9" key="1">
    <citation type="submission" date="2016-10" db="EMBL/GenBank/DDBJ databases">
        <authorList>
            <person name="Varghese N."/>
            <person name="Submissions S."/>
        </authorList>
    </citation>
    <scope>NUCLEOTIDE SEQUENCE [LARGE SCALE GENOMIC DNA]</scope>
    <source>
        <strain evidence="9">CGMCC 1.7655</strain>
    </source>
</reference>
<name>A0A1G9ER90_9RHOB</name>
<dbReference type="AlphaFoldDB" id="A0A1G9ER90"/>
<accession>A0A1G9ER90</accession>
<evidence type="ECO:0000256" key="5">
    <source>
        <dbReference type="ARBA" id="ARBA00022842"/>
    </source>
</evidence>
<dbReference type="GO" id="GO:0008299">
    <property type="term" value="P:isoprenoid biosynthetic process"/>
    <property type="evidence" value="ECO:0007669"/>
    <property type="project" value="UniProtKB-KW"/>
</dbReference>
<keyword evidence="5" id="KW-0460">Magnesium</keyword>
<keyword evidence="4" id="KW-0479">Metal-binding</keyword>
<dbReference type="Pfam" id="PF00348">
    <property type="entry name" value="polyprenyl_synt"/>
    <property type="match status" value="1"/>
</dbReference>
<evidence type="ECO:0000256" key="4">
    <source>
        <dbReference type="ARBA" id="ARBA00022723"/>
    </source>
</evidence>
<dbReference type="SUPFAM" id="SSF48576">
    <property type="entry name" value="Terpenoid synthases"/>
    <property type="match status" value="1"/>
</dbReference>
<keyword evidence="9" id="KW-1185">Reference proteome</keyword>
<evidence type="ECO:0000256" key="3">
    <source>
        <dbReference type="ARBA" id="ARBA00022679"/>
    </source>
</evidence>
<dbReference type="EMBL" id="FNGE01000003">
    <property type="protein sequence ID" value="SDK78640.1"/>
    <property type="molecule type" value="Genomic_DNA"/>
</dbReference>
<keyword evidence="6" id="KW-0414">Isoprene biosynthesis</keyword>
<dbReference type="Gene3D" id="1.10.600.10">
    <property type="entry name" value="Farnesyl Diphosphate Synthase"/>
    <property type="match status" value="1"/>
</dbReference>
<evidence type="ECO:0000256" key="7">
    <source>
        <dbReference type="RuleBase" id="RU004466"/>
    </source>
</evidence>
<dbReference type="InterPro" id="IPR008949">
    <property type="entry name" value="Isoprenoid_synthase_dom_sf"/>
</dbReference>
<keyword evidence="3 7" id="KW-0808">Transferase</keyword>
<dbReference type="PROSITE" id="PS00723">
    <property type="entry name" value="POLYPRENYL_SYNTHASE_1"/>
    <property type="match status" value="1"/>
</dbReference>
<evidence type="ECO:0000256" key="2">
    <source>
        <dbReference type="ARBA" id="ARBA00006706"/>
    </source>
</evidence>
<evidence type="ECO:0000313" key="8">
    <source>
        <dbReference type="EMBL" id="SDK78640.1"/>
    </source>
</evidence>
<dbReference type="Proteomes" id="UP000199555">
    <property type="component" value="Unassembled WGS sequence"/>
</dbReference>
<dbReference type="PANTHER" id="PTHR43281">
    <property type="entry name" value="FARNESYL DIPHOSPHATE SYNTHASE"/>
    <property type="match status" value="1"/>
</dbReference>
<dbReference type="InterPro" id="IPR000092">
    <property type="entry name" value="Polyprenyl_synt"/>
</dbReference>
<comment type="cofactor">
    <cofactor evidence="1">
        <name>Mg(2+)</name>
        <dbReference type="ChEBI" id="CHEBI:18420"/>
    </cofactor>
</comment>